<dbReference type="InterPro" id="IPR000719">
    <property type="entry name" value="Prot_kinase_dom"/>
</dbReference>
<dbReference type="InterPro" id="IPR001245">
    <property type="entry name" value="Ser-Thr/Tyr_kinase_cat_dom"/>
</dbReference>
<dbReference type="Gene3D" id="3.30.200.20">
    <property type="entry name" value="Phosphorylase Kinase, domain 1"/>
    <property type="match status" value="1"/>
</dbReference>
<evidence type="ECO:0000256" key="1">
    <source>
        <dbReference type="SAM" id="MobiDB-lite"/>
    </source>
</evidence>
<dbReference type="AlphaFoldDB" id="A0A9W6X1Z5"/>
<feature type="domain" description="Protein kinase" evidence="4">
    <location>
        <begin position="366"/>
        <end position="641"/>
    </location>
</feature>
<feature type="compositionally biased region" description="Polar residues" evidence="1">
    <location>
        <begin position="272"/>
        <end position="292"/>
    </location>
</feature>
<comment type="caution">
    <text evidence="5">The sequence shown here is derived from an EMBL/GenBank/DDBJ whole genome shotgun (WGS) entry which is preliminary data.</text>
</comment>
<dbReference type="Gene3D" id="1.10.510.10">
    <property type="entry name" value="Transferase(Phosphotransferase) domain 1"/>
    <property type="match status" value="1"/>
</dbReference>
<keyword evidence="3" id="KW-0732">Signal</keyword>
<proteinExistence type="predicted"/>
<evidence type="ECO:0000313" key="6">
    <source>
        <dbReference type="Proteomes" id="UP001165083"/>
    </source>
</evidence>
<feature type="region of interest" description="Disordered" evidence="1">
    <location>
        <begin position="272"/>
        <end position="302"/>
    </location>
</feature>
<keyword evidence="2" id="KW-1133">Transmembrane helix</keyword>
<feature type="chain" id="PRO_5040875192" evidence="3">
    <location>
        <begin position="16"/>
        <end position="642"/>
    </location>
</feature>
<dbReference type="OrthoDB" id="6718656at2759"/>
<dbReference type="PANTHER" id="PTHR44329:SF214">
    <property type="entry name" value="PROTEIN KINASE DOMAIN-CONTAINING PROTEIN"/>
    <property type="match status" value="1"/>
</dbReference>
<sequence>MLLLLLSTLCGVASAGERFVLSRAGNASELEAGGTRVPLQLSPAALSKLLATSRDLAPAVVDSVVAGGEWTLGNWSEPLREMRVTSGSVLVDVQLGAVDDVTVTQLEVQADATPMQDVALTLVFGSDALAGLDHLVHVHVDRMNATFEDSWLSSAAKLNQLIFDEVAVQNLELESSVSVEQVVIRKSNLTFPAAVLGLHTAVKTLILEYNKIIGPIELTENEYAQLANISDFRATGNTVDTSGSGSTTCVKEKAIGELAICIVNDVESTATSHHTGITSSDNSSALTSGSLETQSASDTSTRSTTSVTAIALAIACTVVMVVVLSFFRKFKRKASKFVDERLTFSNREDELLTGRESETGPERPPTGDEKILANMDLGKDQVTLHKKLGIQGLWLGEYREAKVVALKFVPRELNMTMKELNAIRLSYVPLRHENIVHFVGSTWTDREEVLLVVEHMPKGSLRSVLADDKIELEWPQRLQISKEICIGLNFVRSIQGMKLSRNLTAKSVLLNAQFTCKLDIFDYALSLRTDLAPVRSFGHGDIASRAPELLKGEEITPAAEVYALGVIFCEISSRTKLFEDVSEEHGHTMADIFIATEVVAQRLKPSPAQDCPGEFRQMALRCLAYEPSQRPNISEILSMFFK</sequence>
<evidence type="ECO:0000256" key="3">
    <source>
        <dbReference type="SAM" id="SignalP"/>
    </source>
</evidence>
<dbReference type="Pfam" id="PF07714">
    <property type="entry name" value="PK_Tyr_Ser-Thr"/>
    <property type="match status" value="1"/>
</dbReference>
<feature type="transmembrane region" description="Helical" evidence="2">
    <location>
        <begin position="307"/>
        <end position="327"/>
    </location>
</feature>
<dbReference type="InterPro" id="IPR051681">
    <property type="entry name" value="Ser/Thr_Kinases-Pseudokinases"/>
</dbReference>
<dbReference type="PROSITE" id="PS50011">
    <property type="entry name" value="PROTEIN_KINASE_DOM"/>
    <property type="match status" value="1"/>
</dbReference>
<protein>
    <submittedName>
        <fullName evidence="5">Unnamed protein product</fullName>
    </submittedName>
</protein>
<gene>
    <name evidence="5" type="ORF">Plil01_001112800</name>
</gene>
<evidence type="ECO:0000256" key="2">
    <source>
        <dbReference type="SAM" id="Phobius"/>
    </source>
</evidence>
<dbReference type="Proteomes" id="UP001165083">
    <property type="component" value="Unassembled WGS sequence"/>
</dbReference>
<dbReference type="SUPFAM" id="SSF56112">
    <property type="entry name" value="Protein kinase-like (PK-like)"/>
    <property type="match status" value="1"/>
</dbReference>
<feature type="signal peptide" evidence="3">
    <location>
        <begin position="1"/>
        <end position="15"/>
    </location>
</feature>
<name>A0A9W6X1Z5_9STRA</name>
<dbReference type="EMBL" id="BSXW01000626">
    <property type="protein sequence ID" value="GMF26727.1"/>
    <property type="molecule type" value="Genomic_DNA"/>
</dbReference>
<keyword evidence="2" id="KW-0812">Transmembrane</keyword>
<organism evidence="5 6">
    <name type="scientific">Phytophthora lilii</name>
    <dbReference type="NCBI Taxonomy" id="2077276"/>
    <lineage>
        <taxon>Eukaryota</taxon>
        <taxon>Sar</taxon>
        <taxon>Stramenopiles</taxon>
        <taxon>Oomycota</taxon>
        <taxon>Peronosporomycetes</taxon>
        <taxon>Peronosporales</taxon>
        <taxon>Peronosporaceae</taxon>
        <taxon>Phytophthora</taxon>
    </lineage>
</organism>
<keyword evidence="2" id="KW-0472">Membrane</keyword>
<feature type="compositionally biased region" description="Low complexity" evidence="1">
    <location>
        <begin position="293"/>
        <end position="302"/>
    </location>
</feature>
<dbReference type="PANTHER" id="PTHR44329">
    <property type="entry name" value="SERINE/THREONINE-PROTEIN KINASE TNNI3K-RELATED"/>
    <property type="match status" value="1"/>
</dbReference>
<feature type="region of interest" description="Disordered" evidence="1">
    <location>
        <begin position="349"/>
        <end position="369"/>
    </location>
</feature>
<reference evidence="5" key="1">
    <citation type="submission" date="2023-04" db="EMBL/GenBank/DDBJ databases">
        <title>Phytophthora lilii NBRC 32176.</title>
        <authorList>
            <person name="Ichikawa N."/>
            <person name="Sato H."/>
            <person name="Tonouchi N."/>
        </authorList>
    </citation>
    <scope>NUCLEOTIDE SEQUENCE</scope>
    <source>
        <strain evidence="5">NBRC 32176</strain>
    </source>
</reference>
<keyword evidence="6" id="KW-1185">Reference proteome</keyword>
<accession>A0A9W6X1Z5</accession>
<evidence type="ECO:0000259" key="4">
    <source>
        <dbReference type="PROSITE" id="PS50011"/>
    </source>
</evidence>
<dbReference type="GO" id="GO:0004674">
    <property type="term" value="F:protein serine/threonine kinase activity"/>
    <property type="evidence" value="ECO:0007669"/>
    <property type="project" value="TreeGrafter"/>
</dbReference>
<evidence type="ECO:0000313" key="5">
    <source>
        <dbReference type="EMBL" id="GMF26727.1"/>
    </source>
</evidence>
<dbReference type="InterPro" id="IPR011009">
    <property type="entry name" value="Kinase-like_dom_sf"/>
</dbReference>
<dbReference type="GO" id="GO:0005524">
    <property type="term" value="F:ATP binding"/>
    <property type="evidence" value="ECO:0007669"/>
    <property type="project" value="InterPro"/>
</dbReference>